<evidence type="ECO:0000256" key="1">
    <source>
        <dbReference type="SAM" id="MobiDB-lite"/>
    </source>
</evidence>
<keyword evidence="4" id="KW-1185">Reference proteome</keyword>
<dbReference type="InterPro" id="IPR036388">
    <property type="entry name" value="WH-like_DNA-bd_sf"/>
</dbReference>
<dbReference type="SUPFAM" id="SSF46785">
    <property type="entry name" value="Winged helix' DNA-binding domain"/>
    <property type="match status" value="1"/>
</dbReference>
<sequence>MVTITAPGVVQSRVGVLNKACAILAVLEEEPACLGTVISETGLKRSTVHRLVLAMEELGLVEADPQGQFIVGPRLIRLVMAAQRAIADVELRQELSALRATTGVRAVRLEQRRGDQRICIAEAQRLKSAASGRNPSRAVAMGEDPVSRVFLAWRGLSQGHAVWSDAAACSGTRCRGWVQGVADGGLVLAVAVGGGDGDLSAVLSLSSPLQRTRREASYGREVITAAMEAAARISNRLRTREATSPVKGLEERARGVGPQSVE</sequence>
<name>A0ABS1Q838_9ACTN</name>
<dbReference type="PANTHER" id="PTHR30136:SF39">
    <property type="entry name" value="TRANSCRIPTIONAL REGULATORY PROTEIN"/>
    <property type="match status" value="1"/>
</dbReference>
<dbReference type="PROSITE" id="PS51077">
    <property type="entry name" value="HTH_ICLR"/>
    <property type="match status" value="1"/>
</dbReference>
<dbReference type="RefSeq" id="WP_201858264.1">
    <property type="nucleotide sequence ID" value="NZ_JAERRG010000052.1"/>
</dbReference>
<dbReference type="Gene3D" id="1.10.10.10">
    <property type="entry name" value="Winged helix-like DNA-binding domain superfamily/Winged helix DNA-binding domain"/>
    <property type="match status" value="1"/>
</dbReference>
<proteinExistence type="predicted"/>
<dbReference type="SUPFAM" id="SSF55781">
    <property type="entry name" value="GAF domain-like"/>
    <property type="match status" value="1"/>
</dbReference>
<evidence type="ECO:0000259" key="2">
    <source>
        <dbReference type="PROSITE" id="PS51077"/>
    </source>
</evidence>
<dbReference type="InterPro" id="IPR036390">
    <property type="entry name" value="WH_DNA-bd_sf"/>
</dbReference>
<dbReference type="InterPro" id="IPR050707">
    <property type="entry name" value="HTH_MetabolicPath_Reg"/>
</dbReference>
<evidence type="ECO:0000313" key="4">
    <source>
        <dbReference type="Proteomes" id="UP000621510"/>
    </source>
</evidence>
<feature type="region of interest" description="Disordered" evidence="1">
    <location>
        <begin position="240"/>
        <end position="262"/>
    </location>
</feature>
<dbReference type="SMART" id="SM00346">
    <property type="entry name" value="HTH_ICLR"/>
    <property type="match status" value="1"/>
</dbReference>
<evidence type="ECO:0000313" key="3">
    <source>
        <dbReference type="EMBL" id="MBL1120504.1"/>
    </source>
</evidence>
<dbReference type="InterPro" id="IPR005471">
    <property type="entry name" value="Tscrpt_reg_IclR_N"/>
</dbReference>
<dbReference type="Pfam" id="PF09339">
    <property type="entry name" value="HTH_IclR"/>
    <property type="match status" value="1"/>
</dbReference>
<protein>
    <submittedName>
        <fullName evidence="3">Helix-turn-helix domain-containing protein</fullName>
    </submittedName>
</protein>
<reference evidence="3 4" key="1">
    <citation type="submission" date="2021-01" db="EMBL/GenBank/DDBJ databases">
        <title>WGS of actinomycetes isolated from Thailand.</title>
        <authorList>
            <person name="Thawai C."/>
        </authorList>
    </citation>
    <scope>NUCLEOTIDE SEQUENCE [LARGE SCALE GENOMIC DNA]</scope>
    <source>
        <strain evidence="3 4">CA3R110</strain>
    </source>
</reference>
<feature type="domain" description="HTH iclR-type" evidence="2">
    <location>
        <begin position="14"/>
        <end position="73"/>
    </location>
</feature>
<organism evidence="3 4">
    <name type="scientific">Streptomyces endocoffeicus</name>
    <dbReference type="NCBI Taxonomy" id="2898945"/>
    <lineage>
        <taxon>Bacteria</taxon>
        <taxon>Bacillati</taxon>
        <taxon>Actinomycetota</taxon>
        <taxon>Actinomycetes</taxon>
        <taxon>Kitasatosporales</taxon>
        <taxon>Streptomycetaceae</taxon>
        <taxon>Streptomyces</taxon>
    </lineage>
</organism>
<dbReference type="EMBL" id="JAERRG010000052">
    <property type="protein sequence ID" value="MBL1120504.1"/>
    <property type="molecule type" value="Genomic_DNA"/>
</dbReference>
<dbReference type="Proteomes" id="UP000621510">
    <property type="component" value="Unassembled WGS sequence"/>
</dbReference>
<dbReference type="PANTHER" id="PTHR30136">
    <property type="entry name" value="HELIX-TURN-HELIX TRANSCRIPTIONAL REGULATOR, ICLR FAMILY"/>
    <property type="match status" value="1"/>
</dbReference>
<comment type="caution">
    <text evidence="3">The sequence shown here is derived from an EMBL/GenBank/DDBJ whole genome shotgun (WGS) entry which is preliminary data.</text>
</comment>
<gene>
    <name evidence="3" type="ORF">JK364_50670</name>
</gene>
<accession>A0ABS1Q838</accession>